<evidence type="ECO:0000313" key="5">
    <source>
        <dbReference type="Proteomes" id="UP000478208"/>
    </source>
</evidence>
<proteinExistence type="predicted"/>
<gene>
    <name evidence="4" type="ORF">GN138_05610</name>
</gene>
<dbReference type="NCBIfam" id="TIGR04183">
    <property type="entry name" value="Por_Secre_tail"/>
    <property type="match status" value="1"/>
</dbReference>
<feature type="chain" id="PRO_5026824101" evidence="2">
    <location>
        <begin position="20"/>
        <end position="244"/>
    </location>
</feature>
<accession>A0A6L6UAH6</accession>
<dbReference type="Proteomes" id="UP000478208">
    <property type="component" value="Unassembled WGS sequence"/>
</dbReference>
<protein>
    <submittedName>
        <fullName evidence="4">T9SS type A sorting domain-containing protein</fullName>
    </submittedName>
</protein>
<keyword evidence="1 2" id="KW-0732">Signal</keyword>
<keyword evidence="5" id="KW-1185">Reference proteome</keyword>
<dbReference type="Pfam" id="PF18962">
    <property type="entry name" value="Por_Secre_tail"/>
    <property type="match status" value="1"/>
</dbReference>
<dbReference type="InterPro" id="IPR026444">
    <property type="entry name" value="Secre_tail"/>
</dbReference>
<organism evidence="4 5">
    <name type="scientific">Winogradskyella endarachnes</name>
    <dbReference type="NCBI Taxonomy" id="2681965"/>
    <lineage>
        <taxon>Bacteria</taxon>
        <taxon>Pseudomonadati</taxon>
        <taxon>Bacteroidota</taxon>
        <taxon>Flavobacteriia</taxon>
        <taxon>Flavobacteriales</taxon>
        <taxon>Flavobacteriaceae</taxon>
        <taxon>Winogradskyella</taxon>
    </lineage>
</organism>
<dbReference type="AlphaFoldDB" id="A0A6L6UAH6"/>
<sequence>MKKKLLLMSFILTSYISFAQFEVKNQSDNSTLTEGQVLSFSEASCGYSDPCNFKFDVTNTSTEDISMRIFVDNLVGTDGSNFQLCFNGVCLNDVSLNSGYPNTPAPISVGSTNSAGNSLWNLNPSGTTQAMSWTFRFQAYDAAGAFPIGTPLTITYSYDSSLSIEGSELSTLEVYPTSANNELNVSSNEDLSVEIFDLLGRNVKQDNIVSGTDTIDISNLSAQPYIIRFTNNSGNTITKKIIKK</sequence>
<evidence type="ECO:0000259" key="3">
    <source>
        <dbReference type="Pfam" id="PF18962"/>
    </source>
</evidence>
<feature type="domain" description="Secretion system C-terminal sorting" evidence="3">
    <location>
        <begin position="174"/>
        <end position="242"/>
    </location>
</feature>
<dbReference type="RefSeq" id="WP_157362816.1">
    <property type="nucleotide sequence ID" value="NZ_WOWS01000002.1"/>
</dbReference>
<comment type="caution">
    <text evidence="4">The sequence shown here is derived from an EMBL/GenBank/DDBJ whole genome shotgun (WGS) entry which is preliminary data.</text>
</comment>
<evidence type="ECO:0000256" key="1">
    <source>
        <dbReference type="ARBA" id="ARBA00022729"/>
    </source>
</evidence>
<evidence type="ECO:0000313" key="4">
    <source>
        <dbReference type="EMBL" id="MUU77912.1"/>
    </source>
</evidence>
<evidence type="ECO:0000256" key="2">
    <source>
        <dbReference type="SAM" id="SignalP"/>
    </source>
</evidence>
<reference evidence="4 5" key="1">
    <citation type="submission" date="2019-12" db="EMBL/GenBank/DDBJ databases">
        <authorList>
            <person name="Li J."/>
        </authorList>
    </citation>
    <scope>NUCLEOTIDE SEQUENCE [LARGE SCALE GENOMIC DNA]</scope>
    <source>
        <strain evidence="4 5">HL2-2</strain>
    </source>
</reference>
<dbReference type="EMBL" id="WOWS01000002">
    <property type="protein sequence ID" value="MUU77912.1"/>
    <property type="molecule type" value="Genomic_DNA"/>
</dbReference>
<name>A0A6L6UAH6_9FLAO</name>
<feature type="signal peptide" evidence="2">
    <location>
        <begin position="1"/>
        <end position="19"/>
    </location>
</feature>